<dbReference type="AlphaFoldDB" id="A0A3A1NEN6"/>
<evidence type="ECO:0000313" key="2">
    <source>
        <dbReference type="EMBL" id="RIV43157.1"/>
    </source>
</evidence>
<dbReference type="Proteomes" id="UP000266691">
    <property type="component" value="Unassembled WGS sequence"/>
</dbReference>
<dbReference type="RefSeq" id="WP_119648614.1">
    <property type="nucleotide sequence ID" value="NZ_QXFI01000033.1"/>
</dbReference>
<dbReference type="EMBL" id="QXFI01000033">
    <property type="protein sequence ID" value="RIV43157.1"/>
    <property type="molecule type" value="Genomic_DNA"/>
</dbReference>
<feature type="domain" description="7(1) septoil knot" evidence="1">
    <location>
        <begin position="20"/>
        <end position="102"/>
    </location>
</feature>
<name>A0A3A1NEN6_9FLAO</name>
<evidence type="ECO:0000313" key="5">
    <source>
        <dbReference type="Proteomes" id="UP000321621"/>
    </source>
</evidence>
<protein>
    <recommendedName>
        <fullName evidence="1">7(1) septoil knot domain-containing protein</fullName>
    </recommendedName>
</protein>
<sequence>MRKIIPILTLVLCTTTLKPQRVFEVNGDFKANFLVFVADRDYKADLLVHKVDRDYKAKDNKGLWFFTNGDFKADFTVFFVDRDYKADLIIYYVDRDYKAGWRNEAKRLELDLPTRE</sequence>
<dbReference type="OrthoDB" id="1123290at2"/>
<dbReference type="InterPro" id="IPR046148">
    <property type="entry name" value="Septknot"/>
</dbReference>
<dbReference type="Pfam" id="PF19647">
    <property type="entry name" value="Septknot"/>
    <property type="match status" value="1"/>
</dbReference>
<accession>A0A3A1NEN6</accession>
<evidence type="ECO:0000259" key="1">
    <source>
        <dbReference type="Pfam" id="PF19647"/>
    </source>
</evidence>
<evidence type="ECO:0000313" key="3">
    <source>
        <dbReference type="EMBL" id="TXJ92048.1"/>
    </source>
</evidence>
<proteinExistence type="predicted"/>
<dbReference type="EMBL" id="VNWK01000033">
    <property type="protein sequence ID" value="TXJ92048.1"/>
    <property type="molecule type" value="Genomic_DNA"/>
</dbReference>
<comment type="caution">
    <text evidence="2">The sequence shown here is derived from an EMBL/GenBank/DDBJ whole genome shotgun (WGS) entry which is preliminary data.</text>
</comment>
<organism evidence="2 4">
    <name type="scientific">Flagellimonas pelagia</name>
    <dbReference type="NCBI Taxonomy" id="2306998"/>
    <lineage>
        <taxon>Bacteria</taxon>
        <taxon>Pseudomonadati</taxon>
        <taxon>Bacteroidota</taxon>
        <taxon>Flavobacteriia</taxon>
        <taxon>Flavobacteriales</taxon>
        <taxon>Flavobacteriaceae</taxon>
        <taxon>Flagellimonas</taxon>
    </lineage>
</organism>
<gene>
    <name evidence="2" type="ORF">D2V05_14655</name>
    <name evidence="3" type="ORF">FQ017_14520</name>
</gene>
<dbReference type="Proteomes" id="UP000321621">
    <property type="component" value="Unassembled WGS sequence"/>
</dbReference>
<reference evidence="3 5" key="2">
    <citation type="submission" date="2019-07" db="EMBL/GenBank/DDBJ databases">
        <title>Draft genome of two Muricauda strains isolated from deep sea.</title>
        <authorList>
            <person name="Sun C."/>
        </authorList>
    </citation>
    <scope>NUCLEOTIDE SEQUENCE [LARGE SCALE GENOMIC DNA]</scope>
    <source>
        <strain evidence="3 5">72</strain>
    </source>
</reference>
<keyword evidence="5" id="KW-1185">Reference proteome</keyword>
<evidence type="ECO:0000313" key="4">
    <source>
        <dbReference type="Proteomes" id="UP000266691"/>
    </source>
</evidence>
<reference evidence="2 4" key="1">
    <citation type="submission" date="2018-08" db="EMBL/GenBank/DDBJ databases">
        <title>Proposal of Muricauda 72 sp.nov. and Muricauda NH166 sp.nov., isolated from seawater.</title>
        <authorList>
            <person name="Cheng H."/>
            <person name="Wu Y.-H."/>
            <person name="Guo L.-L."/>
            <person name="Xu X.-W."/>
        </authorList>
    </citation>
    <scope>NUCLEOTIDE SEQUENCE [LARGE SCALE GENOMIC DNA]</scope>
    <source>
        <strain evidence="2 4">72</strain>
    </source>
</reference>